<dbReference type="FunCoup" id="G0M8M6">
    <property type="interactions" value="419"/>
</dbReference>
<proteinExistence type="predicted"/>
<dbReference type="OMA" id="NIGGHYI"/>
<dbReference type="Proteomes" id="UP000008068">
    <property type="component" value="Unassembled WGS sequence"/>
</dbReference>
<gene>
    <name evidence="2" type="ORF">CAEBREN_16347</name>
</gene>
<dbReference type="PANTHER" id="PTHR36520:SF1">
    <property type="entry name" value="PROTEIN CBG14667"/>
    <property type="match status" value="1"/>
</dbReference>
<organism evidence="3">
    <name type="scientific">Caenorhabditis brenneri</name>
    <name type="common">Nematode worm</name>
    <dbReference type="NCBI Taxonomy" id="135651"/>
    <lineage>
        <taxon>Eukaryota</taxon>
        <taxon>Metazoa</taxon>
        <taxon>Ecdysozoa</taxon>
        <taxon>Nematoda</taxon>
        <taxon>Chromadorea</taxon>
        <taxon>Rhabditida</taxon>
        <taxon>Rhabditina</taxon>
        <taxon>Rhabditomorpha</taxon>
        <taxon>Rhabditoidea</taxon>
        <taxon>Rhabditidae</taxon>
        <taxon>Peloderinae</taxon>
        <taxon>Caenorhabditis</taxon>
    </lineage>
</organism>
<dbReference type="AlphaFoldDB" id="G0M8M6"/>
<name>G0M8M6_CAEBE</name>
<reference evidence="3" key="1">
    <citation type="submission" date="2011-07" db="EMBL/GenBank/DDBJ databases">
        <authorList>
            <consortium name="Caenorhabditis brenneri Sequencing and Analysis Consortium"/>
            <person name="Wilson R.K."/>
        </authorList>
    </citation>
    <scope>NUCLEOTIDE SEQUENCE [LARGE SCALE GENOMIC DNA]</scope>
    <source>
        <strain evidence="3">PB2801</strain>
    </source>
</reference>
<dbReference type="EMBL" id="GL379786">
    <property type="protein sequence ID" value="EGT30638.1"/>
    <property type="molecule type" value="Genomic_DNA"/>
</dbReference>
<evidence type="ECO:0000256" key="1">
    <source>
        <dbReference type="SAM" id="SignalP"/>
    </source>
</evidence>
<dbReference type="InParanoid" id="G0M8M6"/>
<dbReference type="HOGENOM" id="CLU_076177_0_0_1"/>
<protein>
    <submittedName>
        <fullName evidence="2">Uncharacterized protein</fullName>
    </submittedName>
</protein>
<dbReference type="PANTHER" id="PTHR36520">
    <property type="entry name" value="PROTEIN CBG13000-RELATED"/>
    <property type="match status" value="1"/>
</dbReference>
<feature type="signal peptide" evidence="1">
    <location>
        <begin position="1"/>
        <end position="20"/>
    </location>
</feature>
<dbReference type="OrthoDB" id="5794824at2759"/>
<evidence type="ECO:0000313" key="2">
    <source>
        <dbReference type="EMBL" id="EGT30638.1"/>
    </source>
</evidence>
<accession>G0M8M6</accession>
<keyword evidence="3" id="KW-1185">Reference proteome</keyword>
<evidence type="ECO:0000313" key="3">
    <source>
        <dbReference type="Proteomes" id="UP000008068"/>
    </source>
</evidence>
<feature type="chain" id="PRO_5003403531" evidence="1">
    <location>
        <begin position="21"/>
        <end position="317"/>
    </location>
</feature>
<keyword evidence="1" id="KW-0732">Signal</keyword>
<dbReference type="eggNOG" id="ENOG502TG1A">
    <property type="taxonomic scope" value="Eukaryota"/>
</dbReference>
<sequence length="317" mass="36271">MKLFILLPFWCSLLTIRAIAYSPDTKSSEDDDNGFYKFLSDSFQKDEEIRRAPLPLPKERNTPPKEKEANKLADIVQLPGGYNPLPGRTSYGDYWPLMPMSNQYHAAVTYDTSKGRHVGGDILVPVPYWNNFLNIGGHYIERFQEEWVKVGYVNSPVNMLGLTKEQITRLLSDPSLQYNRQIHPKLPVGALPREYEPISCKPPLCNPYQGTLGVGVEANYHIEDGVEGELDLPIPLGKNIAYRFPLSGNIHYDVPVFENYPDVLPDYRMMPYSPQTYSYSRQMWNGCGCASAKTYADYMKTRPKSRSQRVVSYYQLM</sequence>